<dbReference type="SUPFAM" id="SSF55909">
    <property type="entry name" value="Pentein"/>
    <property type="match status" value="1"/>
</dbReference>
<name>A0A2A8LM68_BACCE</name>
<gene>
    <name evidence="1" type="ORF">CN491_17695</name>
</gene>
<dbReference type="Proteomes" id="UP000220900">
    <property type="component" value="Unassembled WGS sequence"/>
</dbReference>
<evidence type="ECO:0000313" key="2">
    <source>
        <dbReference type="Proteomes" id="UP000220900"/>
    </source>
</evidence>
<evidence type="ECO:0000313" key="1">
    <source>
        <dbReference type="EMBL" id="PES94211.1"/>
    </source>
</evidence>
<protein>
    <submittedName>
        <fullName evidence="1">Uncharacterized protein</fullName>
    </submittedName>
</protein>
<sequence length="68" mass="7820">MLFRYPGEFELQDFVLLCWVSEAEVANGHIDEMCRFVGENTIILAEVTDEEAEESNSAKITKKCLRCF</sequence>
<dbReference type="RefSeq" id="WP_098268654.1">
    <property type="nucleotide sequence ID" value="NZ_NTZF01000019.1"/>
</dbReference>
<dbReference type="AlphaFoldDB" id="A0A2A8LM68"/>
<accession>A0A2A8LM68</accession>
<dbReference type="EMBL" id="NTZF01000019">
    <property type="protein sequence ID" value="PES94211.1"/>
    <property type="molecule type" value="Genomic_DNA"/>
</dbReference>
<reference evidence="1 2" key="1">
    <citation type="submission" date="2017-09" db="EMBL/GenBank/DDBJ databases">
        <title>Large-scale bioinformatics analysis of Bacillus genomes uncovers conserved roles of natural products in bacterial physiology.</title>
        <authorList>
            <consortium name="Agbiome Team Llc"/>
            <person name="Bleich R.M."/>
            <person name="Grubbs K.J."/>
            <person name="Santa Maria K.C."/>
            <person name="Allen S.E."/>
            <person name="Farag S."/>
            <person name="Shank E.A."/>
            <person name="Bowers A."/>
        </authorList>
    </citation>
    <scope>NUCLEOTIDE SEQUENCE [LARGE SCALE GENOMIC DNA]</scope>
    <source>
        <strain evidence="1 2">AFS002368</strain>
    </source>
</reference>
<organism evidence="1 2">
    <name type="scientific">Bacillus cereus</name>
    <dbReference type="NCBI Taxonomy" id="1396"/>
    <lineage>
        <taxon>Bacteria</taxon>
        <taxon>Bacillati</taxon>
        <taxon>Bacillota</taxon>
        <taxon>Bacilli</taxon>
        <taxon>Bacillales</taxon>
        <taxon>Bacillaceae</taxon>
        <taxon>Bacillus</taxon>
        <taxon>Bacillus cereus group</taxon>
    </lineage>
</organism>
<comment type="caution">
    <text evidence="1">The sequence shown here is derived from an EMBL/GenBank/DDBJ whole genome shotgun (WGS) entry which is preliminary data.</text>
</comment>
<proteinExistence type="predicted"/>
<dbReference type="Gene3D" id="3.75.10.10">
    <property type="entry name" value="L-arginine/glycine Amidinotransferase, Chain A"/>
    <property type="match status" value="1"/>
</dbReference>